<evidence type="ECO:0000313" key="1">
    <source>
        <dbReference type="EMBL" id="KAJ4343879.1"/>
    </source>
</evidence>
<comment type="caution">
    <text evidence="1">The sequence shown here is derived from an EMBL/GenBank/DDBJ whole genome shotgun (WGS) entry which is preliminary data.</text>
</comment>
<organism evidence="1 2">
    <name type="scientific">Didymella glomerata</name>
    <dbReference type="NCBI Taxonomy" id="749621"/>
    <lineage>
        <taxon>Eukaryota</taxon>
        <taxon>Fungi</taxon>
        <taxon>Dikarya</taxon>
        <taxon>Ascomycota</taxon>
        <taxon>Pezizomycotina</taxon>
        <taxon>Dothideomycetes</taxon>
        <taxon>Pleosporomycetidae</taxon>
        <taxon>Pleosporales</taxon>
        <taxon>Pleosporineae</taxon>
        <taxon>Didymellaceae</taxon>
        <taxon>Didymella</taxon>
    </lineage>
</organism>
<dbReference type="EMBL" id="JAPEUV010000001">
    <property type="protein sequence ID" value="KAJ4343879.1"/>
    <property type="molecule type" value="Genomic_DNA"/>
</dbReference>
<evidence type="ECO:0000313" key="2">
    <source>
        <dbReference type="Proteomes" id="UP001140562"/>
    </source>
</evidence>
<proteinExistence type="predicted"/>
<name>A0A9W8X8E5_9PLEO</name>
<reference evidence="1" key="1">
    <citation type="submission" date="2022-10" db="EMBL/GenBank/DDBJ databases">
        <title>Tapping the CABI collections for fungal endophytes: first genome assemblies for Collariella, Neodidymelliopsis, Ascochyta clinopodiicola, Didymella pomorum, Didymosphaeria variabile, Neocosmospora piperis and Neocucurbitaria cava.</title>
        <authorList>
            <person name="Hill R."/>
        </authorList>
    </citation>
    <scope>NUCLEOTIDE SEQUENCE</scope>
    <source>
        <strain evidence="1">IMI 360193</strain>
    </source>
</reference>
<dbReference type="Proteomes" id="UP001140562">
    <property type="component" value="Unassembled WGS sequence"/>
</dbReference>
<keyword evidence="2" id="KW-1185">Reference proteome</keyword>
<gene>
    <name evidence="1" type="ORF">N0V87_000162</name>
</gene>
<protein>
    <recommendedName>
        <fullName evidence="3">F-box domain-containing protein</fullName>
    </recommendedName>
</protein>
<dbReference type="OrthoDB" id="5410873at2759"/>
<dbReference type="AlphaFoldDB" id="A0A9W8X8E5"/>
<evidence type="ECO:0008006" key="3">
    <source>
        <dbReference type="Google" id="ProtNLM"/>
    </source>
</evidence>
<sequence>MATLRSLPTELKIMIIEHLVYTARTTGNQYENYGADPLPTATNASANFSCVDRSFRRLVVPYLFRTLVLRNTVRSGDCVAHIATSNYAKYVKRLGFVATTTRVLGVDWLERSVIDAPPAGVNLVQNVEHVLSHLDHFPALEAMQIEFYLKDQTRNGTSEFTSWAWFDWGEVFEGWPLLISKVYNFVIRSVPHTLKALTLHNLPPCEIPTWEKPAWHKLLNGLTSFTLRFSPADSAISWDMARAPYHKILPCIKSDILNHLSNITRLTLAASQIAFLGADFVSRPKEAVHLSLPTFPKLETLEFDRVFMGNAVLEILLNHAKTLRSVRMQHVFVARTNFDDDDDDQLEPQMTWATAFTTLSTSAIPFSRLIEFELLSMADGANGHIEHDLLWGTRQREDPELRYTITDFEEGGVRTFDVEVQRGIIYDAYPPYAVLREAEDGVQADLDRVAYEEFMRIVWGNRQRCGLA</sequence>
<accession>A0A9W8X8E5</accession>